<evidence type="ECO:0000259" key="1">
    <source>
        <dbReference type="Pfam" id="PF01863"/>
    </source>
</evidence>
<sequence length="258" mass="29488">MPRKPTKVGESRQTLTIGNLNIPVQIITEMGRNNTRAAITNRALIIRLPHFLNGSERIDHIAKMLQWARDTHQQKPAAFAYFAKVPDSGQYQFRIREVDYRISVEAHDLGFHRVVPTAPAELLVTVNPEDGRVDGGKMLTKLLAKHFGEVFLPSVAERVAELNEQHFRRPVNEVKMSDTYSRWGSCSHRGNINLATRLLLAPQEVLDAVIIHELAHLVEANHSARFWAQVERALPNYREYDEWLRAHGKKLLFKPTPI</sequence>
<dbReference type="Gene3D" id="3.30.2010.10">
    <property type="entry name" value="Metalloproteases ('zincins'), catalytic domain"/>
    <property type="match status" value="1"/>
</dbReference>
<reference evidence="2" key="1">
    <citation type="submission" date="2020-08" db="EMBL/GenBank/DDBJ databases">
        <title>Lewinella bacteria from marine environments.</title>
        <authorList>
            <person name="Zhong Y."/>
        </authorList>
    </citation>
    <scope>NUCLEOTIDE SEQUENCE</scope>
    <source>
        <strain evidence="2">KCTC 42187</strain>
    </source>
</reference>
<dbReference type="CDD" id="cd07344">
    <property type="entry name" value="M48_yhfN_like"/>
    <property type="match status" value="1"/>
</dbReference>
<dbReference type="InterPro" id="IPR053136">
    <property type="entry name" value="UTP_pyrophosphatase-like"/>
</dbReference>
<dbReference type="AlphaFoldDB" id="A0A923PT95"/>
<accession>A0A923PT95</accession>
<dbReference type="Pfam" id="PF01863">
    <property type="entry name" value="YgjP-like"/>
    <property type="match status" value="1"/>
</dbReference>
<name>A0A923PT95_9BACT</name>
<dbReference type="PANTHER" id="PTHR30399:SF1">
    <property type="entry name" value="UTP PYROPHOSPHATASE"/>
    <property type="match status" value="1"/>
</dbReference>
<evidence type="ECO:0000313" key="2">
    <source>
        <dbReference type="EMBL" id="MBC6996397.1"/>
    </source>
</evidence>
<evidence type="ECO:0000313" key="3">
    <source>
        <dbReference type="Proteomes" id="UP000650081"/>
    </source>
</evidence>
<dbReference type="PANTHER" id="PTHR30399">
    <property type="entry name" value="UNCHARACTERIZED PROTEIN YGJP"/>
    <property type="match status" value="1"/>
</dbReference>
<dbReference type="Proteomes" id="UP000650081">
    <property type="component" value="Unassembled WGS sequence"/>
</dbReference>
<dbReference type="InterPro" id="IPR002725">
    <property type="entry name" value="YgjP-like_metallopeptidase"/>
</dbReference>
<keyword evidence="3" id="KW-1185">Reference proteome</keyword>
<dbReference type="EMBL" id="JACSIT010000152">
    <property type="protein sequence ID" value="MBC6996397.1"/>
    <property type="molecule type" value="Genomic_DNA"/>
</dbReference>
<gene>
    <name evidence="2" type="ORF">H9S92_19655</name>
</gene>
<dbReference type="RefSeq" id="WP_187468404.1">
    <property type="nucleotide sequence ID" value="NZ_JACSIT010000152.1"/>
</dbReference>
<feature type="domain" description="YgjP-like metallopeptidase" evidence="1">
    <location>
        <begin position="38"/>
        <end position="247"/>
    </location>
</feature>
<proteinExistence type="predicted"/>
<comment type="caution">
    <text evidence="2">The sequence shown here is derived from an EMBL/GenBank/DDBJ whole genome shotgun (WGS) entry which is preliminary data.</text>
</comment>
<organism evidence="2 3">
    <name type="scientific">Neolewinella lacunae</name>
    <dbReference type="NCBI Taxonomy" id="1517758"/>
    <lineage>
        <taxon>Bacteria</taxon>
        <taxon>Pseudomonadati</taxon>
        <taxon>Bacteroidota</taxon>
        <taxon>Saprospiria</taxon>
        <taxon>Saprospirales</taxon>
        <taxon>Lewinellaceae</taxon>
        <taxon>Neolewinella</taxon>
    </lineage>
</organism>
<protein>
    <submittedName>
        <fullName evidence="2">M48 family metallopeptidase</fullName>
    </submittedName>
</protein>